<name>A0A4Q1BE93_TREME</name>
<sequence>MQWPPPSTPPHTPSPLSLGGLYPPQRSLLQDKLAGQSTTVGTIDKNGKRMALRSLALPSALLQMCDNRDEMSLKGVQDYLSAVEGLTPKWPFVSGDVDVVQVMEDDSTLKPDEESMMGIDIGDMDNGLEEGEVKDTSHHDLMERSSPPVVPINSLDDRVSRVTMETKVALLYEECVAVGLEIENLQLVLKRLQNDHHDDAGQVETDNMAQCFSIYTDYITSVVSAIHDHAQGILKELETKVEPKPPSEIEEQQSIGYDNEAEVASLEEAGSNTFDQDQSGQAGTQEIASALQTKLIFHIDRLMKLGQTQLLRQNATLQRVKDSFGVLRSEEPNSTTNVPVAEEEKFWYSDLQVPEWEMGIEEERRFDTNELCHKLSLRAEQVTLRSLATYMRSHHLPST</sequence>
<dbReference type="AlphaFoldDB" id="A0A4Q1BE93"/>
<dbReference type="Proteomes" id="UP000289152">
    <property type="component" value="Unassembled WGS sequence"/>
</dbReference>
<dbReference type="EMBL" id="SDIL01000101">
    <property type="protein sequence ID" value="RXK36324.1"/>
    <property type="molecule type" value="Genomic_DNA"/>
</dbReference>
<evidence type="ECO:0000313" key="2">
    <source>
        <dbReference type="Proteomes" id="UP000289152"/>
    </source>
</evidence>
<comment type="caution">
    <text evidence="1">The sequence shown here is derived from an EMBL/GenBank/DDBJ whole genome shotgun (WGS) entry which is preliminary data.</text>
</comment>
<protein>
    <submittedName>
        <fullName evidence="1">Uncharacterized protein</fullName>
    </submittedName>
</protein>
<reference evidence="1 2" key="1">
    <citation type="submission" date="2016-06" db="EMBL/GenBank/DDBJ databases">
        <title>Evolution of pathogenesis and genome organization in the Tremellales.</title>
        <authorList>
            <person name="Cuomo C."/>
            <person name="Litvintseva A."/>
            <person name="Heitman J."/>
            <person name="Chen Y."/>
            <person name="Sun S."/>
            <person name="Springer D."/>
            <person name="Dromer F."/>
            <person name="Young S."/>
            <person name="Zeng Q."/>
            <person name="Chapman S."/>
            <person name="Gujja S."/>
            <person name="Saif S."/>
            <person name="Birren B."/>
        </authorList>
    </citation>
    <scope>NUCLEOTIDE SEQUENCE [LARGE SCALE GENOMIC DNA]</scope>
    <source>
        <strain evidence="1 2">ATCC 28783</strain>
    </source>
</reference>
<organism evidence="1 2">
    <name type="scientific">Tremella mesenterica</name>
    <name type="common">Jelly fungus</name>
    <dbReference type="NCBI Taxonomy" id="5217"/>
    <lineage>
        <taxon>Eukaryota</taxon>
        <taxon>Fungi</taxon>
        <taxon>Dikarya</taxon>
        <taxon>Basidiomycota</taxon>
        <taxon>Agaricomycotina</taxon>
        <taxon>Tremellomycetes</taxon>
        <taxon>Tremellales</taxon>
        <taxon>Tremellaceae</taxon>
        <taxon>Tremella</taxon>
    </lineage>
</organism>
<accession>A0A4Q1BE93</accession>
<proteinExistence type="predicted"/>
<dbReference type="InParanoid" id="A0A4Q1BE93"/>
<keyword evidence="2" id="KW-1185">Reference proteome</keyword>
<dbReference type="VEuPathDB" id="FungiDB:TREMEDRAFT_63671"/>
<evidence type="ECO:0000313" key="1">
    <source>
        <dbReference type="EMBL" id="RXK36324.1"/>
    </source>
</evidence>
<gene>
    <name evidence="1" type="ORF">M231_06409</name>
</gene>